<reference evidence="3 4" key="1">
    <citation type="journal article" date="2023" name="Commun. Biol.">
        <title>Reorganization of the ancestral sex-determining regions during the evolution of trioecy in Pleodorina starrii.</title>
        <authorList>
            <person name="Takahashi K."/>
            <person name="Suzuki S."/>
            <person name="Kawai-Toyooka H."/>
            <person name="Yamamoto K."/>
            <person name="Hamaji T."/>
            <person name="Ootsuki R."/>
            <person name="Yamaguchi H."/>
            <person name="Kawachi M."/>
            <person name="Higashiyama T."/>
            <person name="Nozaki H."/>
        </authorList>
    </citation>
    <scope>NUCLEOTIDE SEQUENCE [LARGE SCALE GENOMIC DNA]</scope>
    <source>
        <strain evidence="3 4">NIES-4479</strain>
    </source>
</reference>
<dbReference type="Gene3D" id="3.80.10.10">
    <property type="entry name" value="Ribonuclease Inhibitor"/>
    <property type="match status" value="2"/>
</dbReference>
<feature type="region of interest" description="Disordered" evidence="2">
    <location>
        <begin position="655"/>
        <end position="685"/>
    </location>
</feature>
<dbReference type="InterPro" id="IPR032675">
    <property type="entry name" value="LRR_dom_sf"/>
</dbReference>
<dbReference type="PANTHER" id="PTHR13318">
    <property type="entry name" value="PARTNER OF PAIRED, ISOFORM B-RELATED"/>
    <property type="match status" value="1"/>
</dbReference>
<dbReference type="GO" id="GO:0005930">
    <property type="term" value="C:axoneme"/>
    <property type="evidence" value="ECO:0007669"/>
    <property type="project" value="UniProtKB-SubCell"/>
</dbReference>
<feature type="region of interest" description="Disordered" evidence="2">
    <location>
        <begin position="776"/>
        <end position="804"/>
    </location>
</feature>
<dbReference type="PANTHER" id="PTHR13318:SF190">
    <property type="entry name" value="PARTNER OF PAIRED, ISOFORM B"/>
    <property type="match status" value="1"/>
</dbReference>
<feature type="compositionally biased region" description="Polar residues" evidence="2">
    <location>
        <begin position="28"/>
        <end position="50"/>
    </location>
</feature>
<dbReference type="SMART" id="SM00367">
    <property type="entry name" value="LRR_CC"/>
    <property type="match status" value="3"/>
</dbReference>
<protein>
    <submittedName>
        <fullName evidence="3">Uncharacterized protein</fullName>
    </submittedName>
</protein>
<evidence type="ECO:0000256" key="1">
    <source>
        <dbReference type="ARBA" id="ARBA00004430"/>
    </source>
</evidence>
<keyword evidence="4" id="KW-1185">Reference proteome</keyword>
<feature type="region of interest" description="Disordered" evidence="2">
    <location>
        <begin position="1"/>
        <end position="52"/>
    </location>
</feature>
<name>A0A9W6F2B8_9CHLO</name>
<dbReference type="SUPFAM" id="SSF52047">
    <property type="entry name" value="RNI-like"/>
    <property type="match status" value="2"/>
</dbReference>
<feature type="compositionally biased region" description="Low complexity" evidence="2">
    <location>
        <begin position="776"/>
        <end position="786"/>
    </location>
</feature>
<organism evidence="3 4">
    <name type="scientific">Pleodorina starrii</name>
    <dbReference type="NCBI Taxonomy" id="330485"/>
    <lineage>
        <taxon>Eukaryota</taxon>
        <taxon>Viridiplantae</taxon>
        <taxon>Chlorophyta</taxon>
        <taxon>core chlorophytes</taxon>
        <taxon>Chlorophyceae</taxon>
        <taxon>CS clade</taxon>
        <taxon>Chlamydomonadales</taxon>
        <taxon>Volvocaceae</taxon>
        <taxon>Pleodorina</taxon>
    </lineage>
</organism>
<dbReference type="InterPro" id="IPR006553">
    <property type="entry name" value="Leu-rich_rpt_Cys-con_subtyp"/>
</dbReference>
<gene>
    <name evidence="3" type="primary">PLEST002339</name>
    <name evidence="3" type="ORF">PLESTB_000701700</name>
</gene>
<dbReference type="EMBL" id="BRXU01000007">
    <property type="protein sequence ID" value="GLC53041.1"/>
    <property type="molecule type" value="Genomic_DNA"/>
</dbReference>
<comment type="caution">
    <text evidence="3">The sequence shown here is derived from an EMBL/GenBank/DDBJ whole genome shotgun (WGS) entry which is preliminary data.</text>
</comment>
<accession>A0A9W6F2B8</accession>
<feature type="compositionally biased region" description="Low complexity" evidence="2">
    <location>
        <begin position="700"/>
        <end position="711"/>
    </location>
</feature>
<proteinExistence type="predicted"/>
<dbReference type="AlphaFoldDB" id="A0A9W6F2B8"/>
<dbReference type="GO" id="GO:0019005">
    <property type="term" value="C:SCF ubiquitin ligase complex"/>
    <property type="evidence" value="ECO:0007669"/>
    <property type="project" value="TreeGrafter"/>
</dbReference>
<sequence>MQRKHPASISRQADALHRDPNSMAEPQLLSQAEQSPPQTAQTSNPTQTLPPSLPAEVIRHHLIPALPLSVLRVFRRASRAARDDVARYAVRSIRRAPATHPLPPDLGARFPALTRLDLSGDTQLEGGLALFRALQSASRLTSLSLAGCSALPASFVSRQLVEACPRLQHLALSCSCSAGPDTEAAVMAALGAAPLAASLTSLELHCGGAFQPELHHLAAAELGRRLTALRVYASRTLDDAALAELPRVAPGLAVLVLGEQQSRRGRHVRGEGLGALAGLGALRALSLACADPDGRRMAAALATLTQLQELDLSRCEPRLLEALAPLRALVCGGGGGGGGALRRLCLPTAYTTQQLERGLPAVFGGGDGGDRRRDGEAGVAVAAAAAAELQSLRLHASAPLPEGVVRAMSRLCGLRELSLSHCGPAGSGAAVVAAAAAVTGLTSFHLVQEYGSAADGGFGLEDDDGGGGITSSAAAGAETADRADPRVGDVATWYDGLLAWRSLRRLELTGTDGLDDRHLYEIGRSLGALSYFSLSRNARATGAGFASWPAGCSQLTALTLYDCARVGDAAVEHVAALPLRTLTLAHLPEVGAAGVLRLAGNCTTLRSLTLERLAGAPGSALAALWRLPLLEALCLRMCSVNNQTLEMAFLSPEQQTEAPGPVSSSSSAVAENPRGTAMAAVSGSGNPAAQEALELDRAAPPDGGAAGDDGAAPPPPPPPAQSLTWLELQGSLVSTMGLWPLRHAAGLTHLDLSYCLSVGDQVADLLLHGGGRKAAAAAGGSTAGEAEPPEAAPPQPAGSAAGGACSTPGGGLGLSGGGGGGGGVRLLLPCLVHVDLRGCMVAESTLERLRMAGLAVDPGTGTWR</sequence>
<comment type="subcellular location">
    <subcellularLocation>
        <location evidence="1">Cytoplasm</location>
        <location evidence="1">Cytoskeleton</location>
        <location evidence="1">Cilium axoneme</location>
    </subcellularLocation>
</comment>
<evidence type="ECO:0000256" key="2">
    <source>
        <dbReference type="SAM" id="MobiDB-lite"/>
    </source>
</evidence>
<evidence type="ECO:0000313" key="3">
    <source>
        <dbReference type="EMBL" id="GLC53041.1"/>
    </source>
</evidence>
<dbReference type="OrthoDB" id="547500at2759"/>
<dbReference type="GO" id="GO:0031146">
    <property type="term" value="P:SCF-dependent proteasomal ubiquitin-dependent protein catabolic process"/>
    <property type="evidence" value="ECO:0007669"/>
    <property type="project" value="TreeGrafter"/>
</dbReference>
<evidence type="ECO:0000313" key="4">
    <source>
        <dbReference type="Proteomes" id="UP001165080"/>
    </source>
</evidence>
<dbReference type="Proteomes" id="UP001165080">
    <property type="component" value="Unassembled WGS sequence"/>
</dbReference>
<feature type="region of interest" description="Disordered" evidence="2">
    <location>
        <begin position="698"/>
        <end position="723"/>
    </location>
</feature>